<feature type="domain" description="Histidine kinase" evidence="16">
    <location>
        <begin position="155"/>
        <end position="350"/>
    </location>
</feature>
<comment type="caution">
    <text evidence="18">The sequence shown here is derived from an EMBL/GenBank/DDBJ whole genome shotgun (WGS) entry which is preliminary data.</text>
</comment>
<evidence type="ECO:0000256" key="5">
    <source>
        <dbReference type="ARBA" id="ARBA00017322"/>
    </source>
</evidence>
<reference evidence="18 19" key="1">
    <citation type="submission" date="2020-10" db="EMBL/GenBank/DDBJ databases">
        <authorList>
            <person name="Peeters C."/>
        </authorList>
    </citation>
    <scope>NUCLEOTIDE SEQUENCE [LARGE SCALE GENOMIC DNA]</scope>
    <source>
        <strain evidence="18 19">LMG 27952</strain>
    </source>
</reference>
<evidence type="ECO:0000256" key="6">
    <source>
        <dbReference type="ARBA" id="ARBA00022485"/>
    </source>
</evidence>
<dbReference type="PANTHER" id="PTHR24421">
    <property type="entry name" value="NITRATE/NITRITE SENSOR PROTEIN NARX-RELATED"/>
    <property type="match status" value="1"/>
</dbReference>
<keyword evidence="9" id="KW-0479">Metal-binding</keyword>
<keyword evidence="6" id="KW-0004">4Fe-4S</keyword>
<dbReference type="InterPro" id="IPR036890">
    <property type="entry name" value="HATPase_C_sf"/>
</dbReference>
<dbReference type="Gene3D" id="3.30.565.10">
    <property type="entry name" value="Histidine kinase-like ATPase, C-terminal domain"/>
    <property type="match status" value="1"/>
</dbReference>
<protein>
    <recommendedName>
        <fullName evidence="5">Oxygen sensor histidine kinase NreB</fullName>
        <ecNumber evidence="4">2.7.13.3</ecNumber>
    </recommendedName>
    <alternativeName>
        <fullName evidence="15">Nitrogen regulation protein B</fullName>
    </alternativeName>
</protein>
<dbReference type="Gene3D" id="1.20.5.1930">
    <property type="match status" value="1"/>
</dbReference>
<organism evidence="18 19">
    <name type="scientific">Paraburkholderia hiiakae</name>
    <dbReference type="NCBI Taxonomy" id="1081782"/>
    <lineage>
        <taxon>Bacteria</taxon>
        <taxon>Pseudomonadati</taxon>
        <taxon>Pseudomonadota</taxon>
        <taxon>Betaproteobacteria</taxon>
        <taxon>Burkholderiales</taxon>
        <taxon>Burkholderiaceae</taxon>
        <taxon>Paraburkholderia</taxon>
    </lineage>
</organism>
<evidence type="ECO:0000256" key="14">
    <source>
        <dbReference type="ARBA" id="ARBA00024827"/>
    </source>
</evidence>
<feature type="domain" description="PAC" evidence="17">
    <location>
        <begin position="77"/>
        <end position="129"/>
    </location>
</feature>
<evidence type="ECO:0000259" key="17">
    <source>
        <dbReference type="PROSITE" id="PS50113"/>
    </source>
</evidence>
<keyword evidence="13" id="KW-0411">Iron-sulfur</keyword>
<name>A0ABM8NI18_9BURK</name>
<dbReference type="InterPro" id="IPR005467">
    <property type="entry name" value="His_kinase_dom"/>
</dbReference>
<dbReference type="PRINTS" id="PR00344">
    <property type="entry name" value="BCTRLSENSOR"/>
</dbReference>
<evidence type="ECO:0000256" key="13">
    <source>
        <dbReference type="ARBA" id="ARBA00023014"/>
    </source>
</evidence>
<dbReference type="SUPFAM" id="SSF55785">
    <property type="entry name" value="PYP-like sensor domain (PAS domain)"/>
    <property type="match status" value="1"/>
</dbReference>
<comment type="function">
    <text evidence="14">Member of the two-component regulatory system NreB/NreC involved in the control of dissimilatory nitrate/nitrite reduction in response to oxygen. NreB functions as a direct oxygen sensor histidine kinase which is autophosphorylated, in the absence of oxygen, probably at the conserved histidine residue, and transfers its phosphate group probably to a conserved aspartate residue of NreC. NreB/NreC activates the expression of the nitrate (narGHJI) and nitrite (nir) reductase operons, as well as the putative nitrate transporter gene narT.</text>
</comment>
<dbReference type="InterPro" id="IPR011712">
    <property type="entry name" value="Sig_transdc_His_kin_sub3_dim/P"/>
</dbReference>
<dbReference type="Pfam" id="PF08448">
    <property type="entry name" value="PAS_4"/>
    <property type="match status" value="1"/>
</dbReference>
<dbReference type="InterPro" id="IPR050482">
    <property type="entry name" value="Sensor_HK_TwoCompSys"/>
</dbReference>
<keyword evidence="10" id="KW-0418">Kinase</keyword>
<dbReference type="PANTHER" id="PTHR24421:SF59">
    <property type="entry name" value="OXYGEN SENSOR HISTIDINE KINASE NREB"/>
    <property type="match status" value="1"/>
</dbReference>
<evidence type="ECO:0000256" key="12">
    <source>
        <dbReference type="ARBA" id="ARBA00023012"/>
    </source>
</evidence>
<accession>A0ABM8NI18</accession>
<dbReference type="PROSITE" id="PS50109">
    <property type="entry name" value="HIS_KIN"/>
    <property type="match status" value="1"/>
</dbReference>
<dbReference type="InterPro" id="IPR035965">
    <property type="entry name" value="PAS-like_dom_sf"/>
</dbReference>
<evidence type="ECO:0000313" key="19">
    <source>
        <dbReference type="Proteomes" id="UP000656319"/>
    </source>
</evidence>
<proteinExistence type="predicted"/>
<comment type="catalytic activity">
    <reaction evidence="1">
        <text>ATP + protein L-histidine = ADP + protein N-phospho-L-histidine.</text>
        <dbReference type="EC" id="2.7.13.3"/>
    </reaction>
</comment>
<dbReference type="InterPro" id="IPR004358">
    <property type="entry name" value="Sig_transdc_His_kin-like_C"/>
</dbReference>
<dbReference type="SUPFAM" id="SSF55874">
    <property type="entry name" value="ATPase domain of HSP90 chaperone/DNA topoisomerase II/histidine kinase"/>
    <property type="match status" value="1"/>
</dbReference>
<dbReference type="Pfam" id="PF02518">
    <property type="entry name" value="HATPase_c"/>
    <property type="match status" value="1"/>
</dbReference>
<evidence type="ECO:0000256" key="9">
    <source>
        <dbReference type="ARBA" id="ARBA00022723"/>
    </source>
</evidence>
<gene>
    <name evidence="18" type="ORF">LMG27952_01948</name>
</gene>
<keyword evidence="11" id="KW-0408">Iron</keyword>
<evidence type="ECO:0000256" key="3">
    <source>
        <dbReference type="ARBA" id="ARBA00004496"/>
    </source>
</evidence>
<dbReference type="InterPro" id="IPR013656">
    <property type="entry name" value="PAS_4"/>
</dbReference>
<sequence length="358" mass="39269">METYGELHRAILSNIPDQAWLKDTESRYVLVNEAFIGACGRGENEIIGSTPDQVWPPEWGKVYMSTDRAVLESGVRRRYEETRSGADGTPRWFDTVKMPIRNAKGSIVGTVGISRDITDLKRSETELRDSRSQLRKLSAYLQSIREAERTRISRELHDELGQLLSGLRLGLNYLEAQAGEATSGQAAHVQMLKELVDATMDAVHRIASDLRPAVLDELGLHAALEWLTESFVQRNGLPCELRMEMSEAQVTGLDTERSTAIFRIVQEALTNAGRHARAKRVLVEVNARGGDCLLAITDEGCGMDTSRAANGGSLGLLGMRERALMLGGQLSVQSRPGHGTTVAARIPLHGVATAEALR</sequence>
<dbReference type="InterPro" id="IPR003594">
    <property type="entry name" value="HATPase_dom"/>
</dbReference>
<evidence type="ECO:0000256" key="2">
    <source>
        <dbReference type="ARBA" id="ARBA00001966"/>
    </source>
</evidence>
<dbReference type="SMART" id="SM00387">
    <property type="entry name" value="HATPase_c"/>
    <property type="match status" value="1"/>
</dbReference>
<evidence type="ECO:0000313" key="18">
    <source>
        <dbReference type="EMBL" id="CAD6526676.1"/>
    </source>
</evidence>
<dbReference type="Proteomes" id="UP000656319">
    <property type="component" value="Unassembled WGS sequence"/>
</dbReference>
<dbReference type="CDD" id="cd16917">
    <property type="entry name" value="HATPase_UhpB-NarQ-NarX-like"/>
    <property type="match status" value="1"/>
</dbReference>
<dbReference type="InterPro" id="IPR000700">
    <property type="entry name" value="PAS-assoc_C"/>
</dbReference>
<evidence type="ECO:0000256" key="1">
    <source>
        <dbReference type="ARBA" id="ARBA00000085"/>
    </source>
</evidence>
<dbReference type="RefSeq" id="WP_201695690.1">
    <property type="nucleotide sequence ID" value="NZ_CAJHCQ010000004.1"/>
</dbReference>
<evidence type="ECO:0000256" key="10">
    <source>
        <dbReference type="ARBA" id="ARBA00022777"/>
    </source>
</evidence>
<keyword evidence="7" id="KW-0963">Cytoplasm</keyword>
<evidence type="ECO:0000256" key="7">
    <source>
        <dbReference type="ARBA" id="ARBA00022490"/>
    </source>
</evidence>
<dbReference type="EC" id="2.7.13.3" evidence="4"/>
<dbReference type="NCBIfam" id="TIGR00229">
    <property type="entry name" value="sensory_box"/>
    <property type="match status" value="1"/>
</dbReference>
<dbReference type="InterPro" id="IPR000014">
    <property type="entry name" value="PAS"/>
</dbReference>
<evidence type="ECO:0000256" key="11">
    <source>
        <dbReference type="ARBA" id="ARBA00023004"/>
    </source>
</evidence>
<keyword evidence="19" id="KW-1185">Reference proteome</keyword>
<dbReference type="EMBL" id="CAJHCQ010000004">
    <property type="protein sequence ID" value="CAD6526676.1"/>
    <property type="molecule type" value="Genomic_DNA"/>
</dbReference>
<evidence type="ECO:0000259" key="16">
    <source>
        <dbReference type="PROSITE" id="PS50109"/>
    </source>
</evidence>
<evidence type="ECO:0000256" key="8">
    <source>
        <dbReference type="ARBA" id="ARBA00022679"/>
    </source>
</evidence>
<dbReference type="Gene3D" id="3.30.450.20">
    <property type="entry name" value="PAS domain"/>
    <property type="match status" value="1"/>
</dbReference>
<dbReference type="Pfam" id="PF07730">
    <property type="entry name" value="HisKA_3"/>
    <property type="match status" value="1"/>
</dbReference>
<dbReference type="PROSITE" id="PS50113">
    <property type="entry name" value="PAC"/>
    <property type="match status" value="1"/>
</dbReference>
<keyword evidence="8" id="KW-0808">Transferase</keyword>
<comment type="cofactor">
    <cofactor evidence="2">
        <name>[4Fe-4S] cluster</name>
        <dbReference type="ChEBI" id="CHEBI:49883"/>
    </cofactor>
</comment>
<comment type="subcellular location">
    <subcellularLocation>
        <location evidence="3">Cytoplasm</location>
    </subcellularLocation>
</comment>
<evidence type="ECO:0000256" key="4">
    <source>
        <dbReference type="ARBA" id="ARBA00012438"/>
    </source>
</evidence>
<dbReference type="CDD" id="cd00130">
    <property type="entry name" value="PAS"/>
    <property type="match status" value="1"/>
</dbReference>
<evidence type="ECO:0000256" key="15">
    <source>
        <dbReference type="ARBA" id="ARBA00030800"/>
    </source>
</evidence>
<keyword evidence="12" id="KW-0902">Two-component regulatory system</keyword>